<evidence type="ECO:0000313" key="2">
    <source>
        <dbReference type="Proteomes" id="UP001595993"/>
    </source>
</evidence>
<dbReference type="Pfam" id="PF10604">
    <property type="entry name" value="Polyketide_cyc2"/>
    <property type="match status" value="1"/>
</dbReference>
<evidence type="ECO:0000313" key="1">
    <source>
        <dbReference type="EMBL" id="MFC4606841.1"/>
    </source>
</evidence>
<dbReference type="SUPFAM" id="SSF55961">
    <property type="entry name" value="Bet v1-like"/>
    <property type="match status" value="1"/>
</dbReference>
<dbReference type="EMBL" id="JBHSFE010000004">
    <property type="protein sequence ID" value="MFC4606841.1"/>
    <property type="molecule type" value="Genomic_DNA"/>
</dbReference>
<keyword evidence="2" id="KW-1185">Reference proteome</keyword>
<accession>A0ABV9G1X8</accession>
<dbReference type="InterPro" id="IPR023393">
    <property type="entry name" value="START-like_dom_sf"/>
</dbReference>
<organism evidence="1 2">
    <name type="scientific">Streptomyces maoxianensis</name>
    <dbReference type="NCBI Taxonomy" id="1459942"/>
    <lineage>
        <taxon>Bacteria</taxon>
        <taxon>Bacillati</taxon>
        <taxon>Actinomycetota</taxon>
        <taxon>Actinomycetes</taxon>
        <taxon>Kitasatosporales</taxon>
        <taxon>Streptomycetaceae</taxon>
        <taxon>Streptomyces</taxon>
    </lineage>
</organism>
<dbReference type="Proteomes" id="UP001595993">
    <property type="component" value="Unassembled WGS sequence"/>
</dbReference>
<dbReference type="RefSeq" id="WP_381191384.1">
    <property type="nucleotide sequence ID" value="NZ_JBHSFE010000004.1"/>
</dbReference>
<comment type="caution">
    <text evidence="1">The sequence shown here is derived from an EMBL/GenBank/DDBJ whole genome shotgun (WGS) entry which is preliminary data.</text>
</comment>
<name>A0ABV9G1X8_9ACTN</name>
<proteinExistence type="predicted"/>
<sequence length="155" mass="17232">MTIDETAERVIPLPPDRVAGYAMDWRNDPEWTQGIRTAEQTREADGGGFGVGAEVTRTAHFLGKRIDYVLRVAVYEPPQLLDMVSVAGPMPMHVTYTFDPHPQGTLARIRVQGDAGRYYRLAAPIMARKVRSSIGKDLRDDLARKLLEPPQSADA</sequence>
<dbReference type="InterPro" id="IPR019587">
    <property type="entry name" value="Polyketide_cyclase/dehydratase"/>
</dbReference>
<dbReference type="Gene3D" id="3.30.530.20">
    <property type="match status" value="1"/>
</dbReference>
<protein>
    <submittedName>
        <fullName evidence="1">SRPBCC family protein</fullName>
    </submittedName>
</protein>
<gene>
    <name evidence="1" type="ORF">ACFO9E_03215</name>
</gene>
<reference evidence="2" key="1">
    <citation type="journal article" date="2019" name="Int. J. Syst. Evol. Microbiol.">
        <title>The Global Catalogue of Microorganisms (GCM) 10K type strain sequencing project: providing services to taxonomists for standard genome sequencing and annotation.</title>
        <authorList>
            <consortium name="The Broad Institute Genomics Platform"/>
            <consortium name="The Broad Institute Genome Sequencing Center for Infectious Disease"/>
            <person name="Wu L."/>
            <person name="Ma J."/>
        </authorList>
    </citation>
    <scope>NUCLEOTIDE SEQUENCE [LARGE SCALE GENOMIC DNA]</scope>
    <source>
        <strain evidence="2">CGMCC 4.7139</strain>
    </source>
</reference>